<dbReference type="PROSITE" id="PS50800">
    <property type="entry name" value="SAP"/>
    <property type="match status" value="1"/>
</dbReference>
<evidence type="ECO:0000259" key="1">
    <source>
        <dbReference type="PROSITE" id="PS50800"/>
    </source>
</evidence>
<protein>
    <recommendedName>
        <fullName evidence="1">SAP domain-containing protein</fullName>
    </recommendedName>
</protein>
<reference evidence="2" key="1">
    <citation type="journal article" date="2020" name="Nature">
        <title>Giant virus diversity and host interactions through global metagenomics.</title>
        <authorList>
            <person name="Schulz F."/>
            <person name="Roux S."/>
            <person name="Paez-Espino D."/>
            <person name="Jungbluth S."/>
            <person name="Walsh D.A."/>
            <person name="Denef V.J."/>
            <person name="McMahon K.D."/>
            <person name="Konstantinidis K.T."/>
            <person name="Eloe-Fadrosh E.A."/>
            <person name="Kyrpides N.C."/>
            <person name="Woyke T."/>
        </authorList>
    </citation>
    <scope>NUCLEOTIDE SEQUENCE</scope>
    <source>
        <strain evidence="2">GVMAG-S-3300012919-55</strain>
    </source>
</reference>
<evidence type="ECO:0000313" key="2">
    <source>
        <dbReference type="EMBL" id="QHU17859.1"/>
    </source>
</evidence>
<proteinExistence type="predicted"/>
<dbReference type="EMBL" id="MN740918">
    <property type="protein sequence ID" value="QHU17859.1"/>
    <property type="molecule type" value="Genomic_DNA"/>
</dbReference>
<accession>A0A6C0KJQ8</accession>
<name>A0A6C0KJQ8_9ZZZZ</name>
<dbReference type="AlphaFoldDB" id="A0A6C0KJQ8"/>
<organism evidence="2">
    <name type="scientific">viral metagenome</name>
    <dbReference type="NCBI Taxonomy" id="1070528"/>
    <lineage>
        <taxon>unclassified sequences</taxon>
        <taxon>metagenomes</taxon>
        <taxon>organismal metagenomes</taxon>
    </lineage>
</organism>
<sequence length="163" mass="19285">MYTLIQLSQSTKTELQSICLNYGLKSSGNMSELIPRIRFHQEKIKKEEEVKKQLLEYGAKPRCEEFEKIIRAFELWCSKEGFSPFQGYITTEKVDINEIRAAFANYNDNETNPQLSGFFFMLFNVHDNWEFYDTTEQDREFDCDSEYNSNWLVAGMTEIYNTL</sequence>
<dbReference type="InterPro" id="IPR003034">
    <property type="entry name" value="SAP_dom"/>
</dbReference>
<feature type="domain" description="SAP" evidence="1">
    <location>
        <begin position="7"/>
        <end position="41"/>
    </location>
</feature>